<reference evidence="13 14" key="1">
    <citation type="submission" date="2018-12" db="EMBL/GenBank/DDBJ databases">
        <title>Mesorhizobium carbonis sp. nov., isolated from coal mine water.</title>
        <authorList>
            <person name="Xin W."/>
            <person name="Xu Z."/>
            <person name="Xiang F."/>
            <person name="Zhang J."/>
            <person name="Xi L."/>
            <person name="Liu J."/>
        </authorList>
    </citation>
    <scope>NUCLEOTIDE SEQUENCE [LARGE SCALE GENOMIC DNA]</scope>
    <source>
        <strain evidence="13 14">B2.3</strain>
    </source>
</reference>
<dbReference type="RefSeq" id="WP_126698689.1">
    <property type="nucleotide sequence ID" value="NZ_RWKW01000025.1"/>
</dbReference>
<dbReference type="Gene3D" id="3.30.70.100">
    <property type="match status" value="1"/>
</dbReference>
<dbReference type="AlphaFoldDB" id="A0A3R9YGK0"/>
<accession>A0A3R9YGK0</accession>
<evidence type="ECO:0000259" key="11">
    <source>
        <dbReference type="Pfam" id="PF21082"/>
    </source>
</evidence>
<evidence type="ECO:0000256" key="9">
    <source>
        <dbReference type="SAM" id="SignalP"/>
    </source>
</evidence>
<evidence type="ECO:0000256" key="7">
    <source>
        <dbReference type="SAM" id="MobiDB-lite"/>
    </source>
</evidence>
<evidence type="ECO:0000256" key="3">
    <source>
        <dbReference type="ARBA" id="ARBA00022475"/>
    </source>
</evidence>
<feature type="transmembrane region" description="Helical" evidence="8">
    <location>
        <begin position="545"/>
        <end position="564"/>
    </location>
</feature>
<dbReference type="EMBL" id="RWKW01000025">
    <property type="protein sequence ID" value="RST87128.1"/>
    <property type="molecule type" value="Genomic_DNA"/>
</dbReference>
<dbReference type="InterPro" id="IPR011014">
    <property type="entry name" value="MscS_channel_TM-2"/>
</dbReference>
<dbReference type="GO" id="GO:0005886">
    <property type="term" value="C:plasma membrane"/>
    <property type="evidence" value="ECO:0007669"/>
    <property type="project" value="UniProtKB-SubCell"/>
</dbReference>
<organism evidence="13 14">
    <name type="scientific">Aquibium carbonis</name>
    <dbReference type="NCBI Taxonomy" id="2495581"/>
    <lineage>
        <taxon>Bacteria</taxon>
        <taxon>Pseudomonadati</taxon>
        <taxon>Pseudomonadota</taxon>
        <taxon>Alphaproteobacteria</taxon>
        <taxon>Hyphomicrobiales</taxon>
        <taxon>Phyllobacteriaceae</taxon>
        <taxon>Aquibium</taxon>
    </lineage>
</organism>
<dbReference type="SUPFAM" id="SSF50182">
    <property type="entry name" value="Sm-like ribonucleoproteins"/>
    <property type="match status" value="1"/>
</dbReference>
<feature type="region of interest" description="Disordered" evidence="7">
    <location>
        <begin position="416"/>
        <end position="435"/>
    </location>
</feature>
<dbReference type="Proteomes" id="UP000278398">
    <property type="component" value="Unassembled WGS sequence"/>
</dbReference>
<dbReference type="InterPro" id="IPR049142">
    <property type="entry name" value="MS_channel_1st"/>
</dbReference>
<keyword evidence="3" id="KW-1003">Cell membrane</keyword>
<dbReference type="InterPro" id="IPR049278">
    <property type="entry name" value="MS_channel_C"/>
</dbReference>
<keyword evidence="5 8" id="KW-1133">Transmembrane helix</keyword>
<feature type="transmembrane region" description="Helical" evidence="8">
    <location>
        <begin position="288"/>
        <end position="311"/>
    </location>
</feature>
<evidence type="ECO:0000256" key="1">
    <source>
        <dbReference type="ARBA" id="ARBA00004651"/>
    </source>
</evidence>
<feature type="domain" description="Mechanosensitive ion channel MscS C-terminal" evidence="11">
    <location>
        <begin position="658"/>
        <end position="745"/>
    </location>
</feature>
<keyword evidence="14" id="KW-1185">Reference proteome</keyword>
<gene>
    <name evidence="13" type="ORF">EJC49_06690</name>
</gene>
<evidence type="ECO:0000313" key="14">
    <source>
        <dbReference type="Proteomes" id="UP000278398"/>
    </source>
</evidence>
<comment type="similarity">
    <text evidence="2">Belongs to the MscS (TC 1.A.23) family.</text>
</comment>
<keyword evidence="9" id="KW-0732">Signal</keyword>
<feature type="transmembrane region" description="Helical" evidence="8">
    <location>
        <begin position="359"/>
        <end position="380"/>
    </location>
</feature>
<evidence type="ECO:0000256" key="8">
    <source>
        <dbReference type="SAM" id="Phobius"/>
    </source>
</evidence>
<proteinExistence type="inferred from homology"/>
<feature type="domain" description="Mechanosensitive ion channel MscS" evidence="10">
    <location>
        <begin position="588"/>
        <end position="652"/>
    </location>
</feature>
<name>A0A3R9YGK0_9HYPH</name>
<feature type="transmembrane region" description="Helical" evidence="8">
    <location>
        <begin position="179"/>
        <end position="203"/>
    </location>
</feature>
<comment type="subcellular location">
    <subcellularLocation>
        <location evidence="1">Cell membrane</location>
        <topology evidence="1">Multi-pass membrane protein</topology>
    </subcellularLocation>
</comment>
<dbReference type="SUPFAM" id="SSF82689">
    <property type="entry name" value="Mechanosensitive channel protein MscS (YggB), C-terminal domain"/>
    <property type="match status" value="1"/>
</dbReference>
<evidence type="ECO:0000256" key="5">
    <source>
        <dbReference type="ARBA" id="ARBA00022989"/>
    </source>
</evidence>
<feature type="transmembrane region" description="Helical" evidence="8">
    <location>
        <begin position="251"/>
        <end position="268"/>
    </location>
</feature>
<evidence type="ECO:0000313" key="13">
    <source>
        <dbReference type="EMBL" id="RST87128.1"/>
    </source>
</evidence>
<dbReference type="SUPFAM" id="SSF82861">
    <property type="entry name" value="Mechanosensitive channel protein MscS (YggB), transmembrane region"/>
    <property type="match status" value="1"/>
</dbReference>
<dbReference type="Pfam" id="PF21088">
    <property type="entry name" value="MS_channel_1st"/>
    <property type="match status" value="1"/>
</dbReference>
<evidence type="ECO:0000259" key="12">
    <source>
        <dbReference type="Pfam" id="PF21088"/>
    </source>
</evidence>
<feature type="transmembrane region" description="Helical" evidence="8">
    <location>
        <begin position="492"/>
        <end position="510"/>
    </location>
</feature>
<evidence type="ECO:0000256" key="4">
    <source>
        <dbReference type="ARBA" id="ARBA00022692"/>
    </source>
</evidence>
<evidence type="ECO:0000256" key="2">
    <source>
        <dbReference type="ARBA" id="ARBA00008017"/>
    </source>
</evidence>
<dbReference type="GO" id="GO:0008381">
    <property type="term" value="F:mechanosensitive monoatomic ion channel activity"/>
    <property type="evidence" value="ECO:0007669"/>
    <property type="project" value="InterPro"/>
</dbReference>
<dbReference type="InterPro" id="IPR006685">
    <property type="entry name" value="MscS_channel_2nd"/>
</dbReference>
<keyword evidence="6 8" id="KW-0472">Membrane</keyword>
<dbReference type="Gene3D" id="1.10.287.1260">
    <property type="match status" value="1"/>
</dbReference>
<sequence length="789" mass="85486">MLVRLAALLLALMLHPGFASAQVPPHLAQGAQTTSTETAAPAPSANDVQDLLRILGDQRVVDWLRSAAAAAAHTTVDEEGSTLRAAIQHRLAAARQRMGELTQAWSSFPLVPSVLAEAWRSQLSPAEALRSLTYVIIFLFVGGGLEWLFWQYFHPTLVRIEHTVPTTLMRRLSAAGARLFLQALAIAIFSIGSVGAFLAFAWPGFLERLVVNLLLGVIAVRALATLSRFLLAPVFPALRLVPLDDRLAPKLHRWNVFVAMVFVASLLISDTLDVLAPTASDAAQARSAALAVSVGLGATTALAVLAMIWSMTPRIMRDAAAPRFALGRLEPVAFRLLPVAQSLVVIIALLLWISGARELMWTVLIVGLFVPVTMLSRVMIDHFFDRAEEAAAAEDHRRDAEAQAHDATAALAAPGPAPGVADDATAPAHASPPSALVTGPGAERYAMYRPIVRRLVRFLLAIATLFALAAAWSTDIFVLAETPTLAGRIAKVAINVVAVLLLADLIWVWARTAIDRHLAGYVAPPPGEAPGPEARMATLLPLMRNILLVTILVIGGLTMLSSIGVNIAPLLAGAGIVGVAVGFGTQSLVRDIVSGIFFLVDDAFRVGEYVEIGNLRGTVESMSLRSMRVRHHRGAVHTIPFGELKSLTNYSRDWVILKLEFRVPFETDLKLVKKLVKQVGAELQADPNYGHYFLEPLKSQGVRRMEEFNMVVGVKFMARPGAQWVIRRDAYHKLRDAFEKNGIHFAQRNVKVEVLSDQPLPEQVREAVAGAAHAAIESRARHAPVRDEP</sequence>
<feature type="transmembrane region" description="Helical" evidence="8">
    <location>
        <begin position="209"/>
        <end position="231"/>
    </location>
</feature>
<dbReference type="Pfam" id="PF21082">
    <property type="entry name" value="MS_channel_3rd"/>
    <property type="match status" value="1"/>
</dbReference>
<protein>
    <submittedName>
        <fullName evidence="13">Mechanosensitive ion channel family protein</fullName>
    </submittedName>
</protein>
<dbReference type="Pfam" id="PF00924">
    <property type="entry name" value="MS_channel_2nd"/>
    <property type="match status" value="1"/>
</dbReference>
<feature type="transmembrane region" description="Helical" evidence="8">
    <location>
        <begin position="332"/>
        <end position="353"/>
    </location>
</feature>
<dbReference type="InterPro" id="IPR010920">
    <property type="entry name" value="LSM_dom_sf"/>
</dbReference>
<evidence type="ECO:0000256" key="6">
    <source>
        <dbReference type="ARBA" id="ARBA00023136"/>
    </source>
</evidence>
<feature type="signal peptide" evidence="9">
    <location>
        <begin position="1"/>
        <end position="21"/>
    </location>
</feature>
<dbReference type="PANTHER" id="PTHR30460">
    <property type="entry name" value="MODERATE CONDUCTANCE MECHANOSENSITIVE CHANNEL YBIO"/>
    <property type="match status" value="1"/>
</dbReference>
<feature type="domain" description="Mechanosensitive ion channel transmembrane helices 2/3" evidence="12">
    <location>
        <begin position="545"/>
        <end position="586"/>
    </location>
</feature>
<dbReference type="PANTHER" id="PTHR30460:SF0">
    <property type="entry name" value="MODERATE CONDUCTANCE MECHANOSENSITIVE CHANNEL YBIO"/>
    <property type="match status" value="1"/>
</dbReference>
<dbReference type="InterPro" id="IPR011066">
    <property type="entry name" value="MscS_channel_C_sf"/>
</dbReference>
<evidence type="ECO:0000259" key="10">
    <source>
        <dbReference type="Pfam" id="PF00924"/>
    </source>
</evidence>
<feature type="transmembrane region" description="Helical" evidence="8">
    <location>
        <begin position="131"/>
        <end position="150"/>
    </location>
</feature>
<keyword evidence="4 8" id="KW-0812">Transmembrane</keyword>
<comment type="caution">
    <text evidence="13">The sequence shown here is derived from an EMBL/GenBank/DDBJ whole genome shotgun (WGS) entry which is preliminary data.</text>
</comment>
<dbReference type="InterPro" id="IPR045276">
    <property type="entry name" value="YbiO_bact"/>
</dbReference>
<dbReference type="OrthoDB" id="9814206at2"/>
<feature type="transmembrane region" description="Helical" evidence="8">
    <location>
        <begin position="455"/>
        <end position="472"/>
    </location>
</feature>
<dbReference type="InterPro" id="IPR023408">
    <property type="entry name" value="MscS_beta-dom_sf"/>
</dbReference>
<feature type="chain" id="PRO_5018733898" evidence="9">
    <location>
        <begin position="22"/>
        <end position="789"/>
    </location>
</feature>
<dbReference type="Gene3D" id="2.30.30.60">
    <property type="match status" value="1"/>
</dbReference>